<keyword evidence="5" id="KW-1185">Reference proteome</keyword>
<dbReference type="Pfam" id="PF25289">
    <property type="entry name" value="DUF7877"/>
    <property type="match status" value="1"/>
</dbReference>
<reference evidence="4" key="1">
    <citation type="submission" date="2023-06" db="EMBL/GenBank/DDBJ databases">
        <title>Genome-scale phylogeny and comparative genomics of the fungal order Sordariales.</title>
        <authorList>
            <consortium name="Lawrence Berkeley National Laboratory"/>
            <person name="Hensen N."/>
            <person name="Bonometti L."/>
            <person name="Westerberg I."/>
            <person name="Brannstrom I.O."/>
            <person name="Guillou S."/>
            <person name="Cros-Aarteil S."/>
            <person name="Calhoun S."/>
            <person name="Haridas S."/>
            <person name="Kuo A."/>
            <person name="Mondo S."/>
            <person name="Pangilinan J."/>
            <person name="Riley R."/>
            <person name="LaButti K."/>
            <person name="Andreopoulos B."/>
            <person name="Lipzen A."/>
            <person name="Chen C."/>
            <person name="Yanf M."/>
            <person name="Daum C."/>
            <person name="Ng V."/>
            <person name="Clum A."/>
            <person name="Steindorff A."/>
            <person name="Ohm R."/>
            <person name="Martin F."/>
            <person name="Silar P."/>
            <person name="Natvig D."/>
            <person name="Lalanne C."/>
            <person name="Gautier V."/>
            <person name="Ament-velasquez S.L."/>
            <person name="Kruys A."/>
            <person name="Hutchinson M.I."/>
            <person name="Powell A.J."/>
            <person name="Barry K."/>
            <person name="Miller A.N."/>
            <person name="Grigoriev I.V."/>
            <person name="Debuchy R."/>
            <person name="Gladieux P."/>
            <person name="Thoren M.H."/>
            <person name="Johannesson H."/>
        </authorList>
    </citation>
    <scope>NUCLEOTIDE SEQUENCE</scope>
    <source>
        <strain evidence="4">SMH3391-2</strain>
    </source>
</reference>
<proteinExistence type="predicted"/>
<protein>
    <submittedName>
        <fullName evidence="4">Uncharacterized protein</fullName>
    </submittedName>
</protein>
<gene>
    <name evidence="4" type="ORF">B0T17DRAFT_508271</name>
</gene>
<feature type="region of interest" description="Disordered" evidence="1">
    <location>
        <begin position="653"/>
        <end position="892"/>
    </location>
</feature>
<dbReference type="EMBL" id="JAULSR010000003">
    <property type="protein sequence ID" value="KAK0625268.1"/>
    <property type="molecule type" value="Genomic_DNA"/>
</dbReference>
<feature type="compositionally biased region" description="Polar residues" evidence="1">
    <location>
        <begin position="834"/>
        <end position="849"/>
    </location>
</feature>
<feature type="region of interest" description="Disordered" evidence="1">
    <location>
        <begin position="590"/>
        <end position="621"/>
    </location>
</feature>
<sequence>MASPAAAATAAAVAPQVNGFAAVAALSRPESPASINSKRKRDPSDDGEPELELNGTNNRDGPAVNGLHKIRDPKSLIHDFYDVLQSLDTSSPGILKRPLSGSDAAGDEPSAKRAKSEEDGKKPATIADKMMQDTYEALDDLVTDTAHAVDAHIKELESNRSDNDPIANDEAIAKAVTFKSKALGLYRRELAYPNVPPSAGSKADLRDALPPSATGGIVLTTVGAAPTLKPLFTSLQQTTTADGVRKPIPDGALPNGVATTNILSDLPPAAADKTGRPLTLGELFPSPRNLPPLQPPKAPKNTTKNNVLTFYHPELTEKSKFRSETYFSQNIATGQWLDYSNAGPITHTKTKQRERAQSLAGHKPSSTELEMSEMEALFRGAFSSFAPCKDDSAAIVPSNQVSRIWWQRVGRRNFEKLVESDSLDENEDGGVVDSTTAMEVDEERVKNAINNWDESNIDPSLDEVMGKKSDEDKEVDDLLDEVSDLIETLASYQRNRNLTLPTSQDRYSTDPVNGDMLRNGSISHQPSEEELLTYQALKAQLTLIINTLPPYAVARLNSDKLEELCVSTKIEVRTDEYKGVMEEDEPARLARQAAQTAANASQRQPTRVPSISSPTPYSNHQYQNQFVSGARVIPNTHQFPATPVRAQAPNMYQRAPSSVPLPPQPHHQPQQRAPQTQYRPNNYGYAPQLAKAQTPYGHSNMPQYATTPTQPRMQPQPSYNIAPQGVNPNHRYPPNYPTGYPQQQPPPPPQHQQMHPQHNQLPQHLHHPQQHPQHMQHPPQSQHSHPQHPQHQQHPSQHAPMPQHLQHVQPHSPQAGGFSPYTNGGQMPRAMPPQTHQYSQATPPQQHQQIARPPYGGPGQGMPPNSVQRQYNGSPGAGMMPGGGRPPNLTGYATVMPEVQQRQLMEQARARADAEQRVSGHMGKVTQGEVVGLAGIGLGGNVDVHKIAAAKAMQMGNNAMSPGGGVKMNMHGGPSPINGGVGGIAPPTPTRIAAAMSQGSSASPVPVPGPGQGQGQGFKPPV</sequence>
<feature type="compositionally biased region" description="Polar residues" evidence="1">
    <location>
        <begin position="696"/>
        <end position="705"/>
    </location>
</feature>
<evidence type="ECO:0000259" key="2">
    <source>
        <dbReference type="Pfam" id="PF25009"/>
    </source>
</evidence>
<feature type="domain" description="DUF7877" evidence="3">
    <location>
        <begin position="74"/>
        <end position="183"/>
    </location>
</feature>
<organism evidence="4 5">
    <name type="scientific">Bombardia bombarda</name>
    <dbReference type="NCBI Taxonomy" id="252184"/>
    <lineage>
        <taxon>Eukaryota</taxon>
        <taxon>Fungi</taxon>
        <taxon>Dikarya</taxon>
        <taxon>Ascomycota</taxon>
        <taxon>Pezizomycotina</taxon>
        <taxon>Sordariomycetes</taxon>
        <taxon>Sordariomycetidae</taxon>
        <taxon>Sordariales</taxon>
        <taxon>Lasiosphaeriaceae</taxon>
        <taxon>Bombardia</taxon>
    </lineage>
</organism>
<feature type="compositionally biased region" description="Gly residues" evidence="1">
    <location>
        <begin position="875"/>
        <end position="885"/>
    </location>
</feature>
<feature type="compositionally biased region" description="Low complexity" evidence="1">
    <location>
        <begin position="706"/>
        <end position="717"/>
    </location>
</feature>
<feature type="domain" description="DUF7785" evidence="2">
    <location>
        <begin position="472"/>
        <end position="572"/>
    </location>
</feature>
<feature type="compositionally biased region" description="Low complexity" evidence="1">
    <location>
        <begin position="770"/>
        <end position="804"/>
    </location>
</feature>
<feature type="region of interest" description="Disordered" evidence="1">
    <location>
        <begin position="987"/>
        <end position="1022"/>
    </location>
</feature>
<feature type="region of interest" description="Disordered" evidence="1">
    <location>
        <begin position="26"/>
        <end position="68"/>
    </location>
</feature>
<feature type="region of interest" description="Disordered" evidence="1">
    <location>
        <begin position="90"/>
        <end position="125"/>
    </location>
</feature>
<dbReference type="Proteomes" id="UP001174934">
    <property type="component" value="Unassembled WGS sequence"/>
</dbReference>
<dbReference type="AlphaFoldDB" id="A0AA40C5R5"/>
<dbReference type="InterPro" id="IPR057199">
    <property type="entry name" value="DUF7877"/>
</dbReference>
<feature type="compositionally biased region" description="Low complexity" evidence="1">
    <location>
        <begin position="667"/>
        <end position="680"/>
    </location>
</feature>
<dbReference type="PANTHER" id="PTHR48139:SF1">
    <property type="entry name" value="FIBROUS SHEATH CABYR-BINDING PROTEIN"/>
    <property type="match status" value="1"/>
</dbReference>
<evidence type="ECO:0000256" key="1">
    <source>
        <dbReference type="SAM" id="MobiDB-lite"/>
    </source>
</evidence>
<feature type="compositionally biased region" description="Polar residues" evidence="1">
    <location>
        <begin position="605"/>
        <end position="621"/>
    </location>
</feature>
<feature type="region of interest" description="Disordered" evidence="1">
    <location>
        <begin position="348"/>
        <end position="368"/>
    </location>
</feature>
<evidence type="ECO:0000313" key="5">
    <source>
        <dbReference type="Proteomes" id="UP001174934"/>
    </source>
</evidence>
<name>A0AA40C5R5_9PEZI</name>
<evidence type="ECO:0000313" key="4">
    <source>
        <dbReference type="EMBL" id="KAK0625268.1"/>
    </source>
</evidence>
<feature type="compositionally biased region" description="Low complexity" evidence="1">
    <location>
        <begin position="590"/>
        <end position="604"/>
    </location>
</feature>
<dbReference type="PANTHER" id="PTHR48139">
    <property type="entry name" value="SI:DKEY-56M19.5"/>
    <property type="match status" value="1"/>
</dbReference>
<dbReference type="InterPro" id="IPR056687">
    <property type="entry name" value="DUF7785"/>
</dbReference>
<feature type="compositionally biased region" description="Low complexity" evidence="1">
    <location>
        <begin position="990"/>
        <end position="1004"/>
    </location>
</feature>
<feature type="compositionally biased region" description="Low complexity" evidence="1">
    <location>
        <begin position="751"/>
        <end position="763"/>
    </location>
</feature>
<dbReference type="Pfam" id="PF25009">
    <property type="entry name" value="DUF7785"/>
    <property type="match status" value="1"/>
</dbReference>
<feature type="compositionally biased region" description="Basic and acidic residues" evidence="1">
    <location>
        <begin position="109"/>
        <end position="122"/>
    </location>
</feature>
<comment type="caution">
    <text evidence="4">The sequence shown here is derived from an EMBL/GenBank/DDBJ whole genome shotgun (WGS) entry which is preliminary data.</text>
</comment>
<evidence type="ECO:0000259" key="3">
    <source>
        <dbReference type="Pfam" id="PF25289"/>
    </source>
</evidence>
<accession>A0AA40C5R5</accession>